<gene>
    <name evidence="2" type="ORF">CSW08_03060</name>
</gene>
<dbReference type="EMBL" id="PJEO01000014">
    <property type="protein sequence ID" value="PKQ46163.1"/>
    <property type="molecule type" value="Genomic_DNA"/>
</dbReference>
<feature type="domain" description="Filamentation induced by cAMP protein Fic-like C-terminal" evidence="1">
    <location>
        <begin position="16"/>
        <end position="74"/>
    </location>
</feature>
<keyword evidence="3" id="KW-1185">Reference proteome</keyword>
<dbReference type="InterPro" id="IPR049514">
    <property type="entry name" value="Fic-like_C"/>
</dbReference>
<proteinExistence type="predicted"/>
<evidence type="ECO:0000259" key="1">
    <source>
        <dbReference type="Pfam" id="PF21247"/>
    </source>
</evidence>
<dbReference type="AlphaFoldDB" id="A0A2N3HMH8"/>
<protein>
    <recommendedName>
        <fullName evidence="1">Filamentation induced by cAMP protein Fic-like C-terminal domain-containing protein</fullName>
    </recommendedName>
</protein>
<evidence type="ECO:0000313" key="3">
    <source>
        <dbReference type="Proteomes" id="UP000233435"/>
    </source>
</evidence>
<evidence type="ECO:0000313" key="2">
    <source>
        <dbReference type="EMBL" id="PKQ46163.1"/>
    </source>
</evidence>
<accession>A0A2N3HMH8</accession>
<dbReference type="Pfam" id="PF21247">
    <property type="entry name" value="Fic-like_C"/>
    <property type="match status" value="1"/>
</dbReference>
<name>A0A2N3HMH8_9FLAO</name>
<reference evidence="2 3" key="1">
    <citation type="submission" date="2017-12" db="EMBL/GenBank/DDBJ databases">
        <title>Confluentibacter flavum sp. nov., isolated from the saline lake.</title>
        <authorList>
            <person name="Yu L."/>
        </authorList>
    </citation>
    <scope>NUCLEOTIDE SEQUENCE [LARGE SCALE GENOMIC DNA]</scope>
    <source>
        <strain evidence="2 3">3B</strain>
    </source>
</reference>
<sequence length="86" mass="10050">MAYRPSNRPSKLLALRLINSLIGEASMPQLMEKLELNHRPNFRENYLVPAIDLDFIEMTNPESPKSPKQKYRLTEKGKALYKKQFT</sequence>
<organism evidence="2 3">
    <name type="scientific">Confluentibacter flavum</name>
    <dbReference type="NCBI Taxonomy" id="1909700"/>
    <lineage>
        <taxon>Bacteria</taxon>
        <taxon>Pseudomonadati</taxon>
        <taxon>Bacteroidota</taxon>
        <taxon>Flavobacteriia</taxon>
        <taxon>Flavobacteriales</taxon>
        <taxon>Flavobacteriaceae</taxon>
        <taxon>Confluentibacter</taxon>
    </lineage>
</organism>
<comment type="caution">
    <text evidence="2">The sequence shown here is derived from an EMBL/GenBank/DDBJ whole genome shotgun (WGS) entry which is preliminary data.</text>
</comment>
<dbReference type="Proteomes" id="UP000233435">
    <property type="component" value="Unassembled WGS sequence"/>
</dbReference>
<dbReference type="RefSeq" id="WP_106658439.1">
    <property type="nucleotide sequence ID" value="NZ_PJEO01000014.1"/>
</dbReference>
<dbReference type="OrthoDB" id="9807907at2"/>